<feature type="compositionally biased region" description="Low complexity" evidence="1">
    <location>
        <begin position="256"/>
        <end position="278"/>
    </location>
</feature>
<sequence length="514" mass="55474">MGFSSASAAEMGLSKTEYEDAVNLEKLYFLANSHDHAGKTSAKKIGTDRFTAFEVQKLLNKFGVLLCLSVLAEDDMCACSAIILHMIVSATAAAVRETAEANLGAPRPEPPKEGDATAEGTQEGGTHLLLPANPRSLVMTLPLGLPGPPRGPAEIEETKAVAGAKALRKRTSLQPDGHSPAATYGRGPPTQELIREASPRARFPEWGALQMPQMPQQGAPMGSFIDPSQQQWRACGGLQPQQPMQQLHSLPQLQPLQQPSSSLFGIQPQQQPQQQQQPFGMGGALGRPPQMMMQQQPQPNLMLQQHQQPNPMMQMQQLQQPQQQTNPFASMRGPQQPVARPSNPFASLQGSHFGGSPFQQQQPQLQQSQLQQSQLQQPQLQQPLQQTVGMQQTYRPPGVQQQTSPFGAPVGAPSGAPLGGGSLGTPGRAPVTSTNPFASMGQPNGWAGSGGPPFTANTFNSTIWRKQQRATAAMSATVSGEQSLLHQKNRYVHSSACFDIRFYGRHMKARKLPP</sequence>
<feature type="region of interest" description="Disordered" evidence="1">
    <location>
        <begin position="160"/>
        <end position="190"/>
    </location>
</feature>
<protein>
    <submittedName>
        <fullName evidence="2">Major ampullate spidroin 2, putative</fullName>
    </submittedName>
</protein>
<feature type="compositionally biased region" description="Polar residues" evidence="1">
    <location>
        <begin position="387"/>
        <end position="403"/>
    </location>
</feature>
<feature type="region of interest" description="Disordered" evidence="1">
    <location>
        <begin position="101"/>
        <end position="129"/>
    </location>
</feature>
<dbReference type="EMBL" id="HG735534">
    <property type="protein sequence ID" value="CDJ36084.1"/>
    <property type="molecule type" value="Genomic_DNA"/>
</dbReference>
<reference evidence="2" key="1">
    <citation type="submission" date="2013-10" db="EMBL/GenBank/DDBJ databases">
        <title>Genomic analysis of the causative agents of coccidiosis in chickens.</title>
        <authorList>
            <person name="Reid A.J."/>
            <person name="Blake D."/>
            <person name="Billington K."/>
            <person name="Browne H."/>
            <person name="Dunn M."/>
            <person name="Hung S."/>
            <person name="Kawahara F."/>
            <person name="Miranda-Saavedra D."/>
            <person name="Mourier T."/>
            <person name="Nagra H."/>
            <person name="Otto T.D."/>
            <person name="Rawlings N."/>
            <person name="Sanchez A."/>
            <person name="Sanders M."/>
            <person name="Subramaniam C."/>
            <person name="Tay Y."/>
            <person name="Dear P."/>
            <person name="Doerig C."/>
            <person name="Gruber A."/>
            <person name="Parkinson J."/>
            <person name="Shirley M."/>
            <person name="Wan K.L."/>
            <person name="Berriman M."/>
            <person name="Tomley F."/>
            <person name="Pain A."/>
        </authorList>
    </citation>
    <scope>NUCLEOTIDE SEQUENCE [LARGE SCALE GENOMIC DNA]</scope>
    <source>
        <strain evidence="2">Houghton</strain>
    </source>
</reference>
<keyword evidence="3" id="KW-1185">Reference proteome</keyword>
<accession>U6KDQ1</accession>
<evidence type="ECO:0000256" key="1">
    <source>
        <dbReference type="SAM" id="MobiDB-lite"/>
    </source>
</evidence>
<feature type="compositionally biased region" description="Low complexity" evidence="1">
    <location>
        <begin position="288"/>
        <end position="324"/>
    </location>
</feature>
<dbReference type="OrthoDB" id="347712at2759"/>
<gene>
    <name evidence="2" type="ORF">EMH_0032020</name>
</gene>
<organism evidence="2 3">
    <name type="scientific">Eimeria mitis</name>
    <dbReference type="NCBI Taxonomy" id="44415"/>
    <lineage>
        <taxon>Eukaryota</taxon>
        <taxon>Sar</taxon>
        <taxon>Alveolata</taxon>
        <taxon>Apicomplexa</taxon>
        <taxon>Conoidasida</taxon>
        <taxon>Coccidia</taxon>
        <taxon>Eucoccidiorida</taxon>
        <taxon>Eimeriorina</taxon>
        <taxon>Eimeriidae</taxon>
        <taxon>Eimeria</taxon>
    </lineage>
</organism>
<reference evidence="2" key="2">
    <citation type="submission" date="2013-10" db="EMBL/GenBank/DDBJ databases">
        <authorList>
            <person name="Aslett M."/>
        </authorList>
    </citation>
    <scope>NUCLEOTIDE SEQUENCE [LARGE SCALE GENOMIC DNA]</scope>
    <source>
        <strain evidence="2">Houghton</strain>
    </source>
</reference>
<dbReference type="AlphaFoldDB" id="U6KDQ1"/>
<dbReference type="GeneID" id="60403946"/>
<proteinExistence type="predicted"/>
<evidence type="ECO:0000313" key="3">
    <source>
        <dbReference type="Proteomes" id="UP000030744"/>
    </source>
</evidence>
<feature type="region of interest" description="Disordered" evidence="1">
    <location>
        <begin position="256"/>
        <end position="435"/>
    </location>
</feature>
<name>U6KDQ1_9EIME</name>
<evidence type="ECO:0000313" key="2">
    <source>
        <dbReference type="EMBL" id="CDJ36084.1"/>
    </source>
</evidence>
<feature type="compositionally biased region" description="Low complexity" evidence="1">
    <location>
        <begin position="359"/>
        <end position="386"/>
    </location>
</feature>
<feature type="compositionally biased region" description="Low complexity" evidence="1">
    <location>
        <begin position="404"/>
        <end position="416"/>
    </location>
</feature>
<dbReference type="VEuPathDB" id="ToxoDB:EMH_0032020"/>
<dbReference type="RefSeq" id="XP_037878373.1">
    <property type="nucleotide sequence ID" value="XM_038022519.1"/>
</dbReference>
<dbReference type="Proteomes" id="UP000030744">
    <property type="component" value="Unassembled WGS sequence"/>
</dbReference>